<keyword evidence="4" id="KW-1185">Reference proteome</keyword>
<dbReference type="Pfam" id="PF13976">
    <property type="entry name" value="gag_pre-integrs"/>
    <property type="match status" value="1"/>
</dbReference>
<dbReference type="AlphaFoldDB" id="A0A835MSR7"/>
<proteinExistence type="predicted"/>
<dbReference type="EMBL" id="JADGMS010000011">
    <property type="protein sequence ID" value="KAF9672126.1"/>
    <property type="molecule type" value="Genomic_DNA"/>
</dbReference>
<evidence type="ECO:0000313" key="4">
    <source>
        <dbReference type="Proteomes" id="UP000657918"/>
    </source>
</evidence>
<reference evidence="3 4" key="1">
    <citation type="submission" date="2020-10" db="EMBL/GenBank/DDBJ databases">
        <title>Plant Genome Project.</title>
        <authorList>
            <person name="Zhang R.-G."/>
        </authorList>
    </citation>
    <scope>NUCLEOTIDE SEQUENCE [LARGE SCALE GENOMIC DNA]</scope>
    <source>
        <strain evidence="3">FAFU-HL-1</strain>
        <tissue evidence="3">Leaf</tissue>
    </source>
</reference>
<evidence type="ECO:0000313" key="3">
    <source>
        <dbReference type="EMBL" id="KAF9672126.1"/>
    </source>
</evidence>
<organism evidence="3 4">
    <name type="scientific">Salix dunnii</name>
    <dbReference type="NCBI Taxonomy" id="1413687"/>
    <lineage>
        <taxon>Eukaryota</taxon>
        <taxon>Viridiplantae</taxon>
        <taxon>Streptophyta</taxon>
        <taxon>Embryophyta</taxon>
        <taxon>Tracheophyta</taxon>
        <taxon>Spermatophyta</taxon>
        <taxon>Magnoliopsida</taxon>
        <taxon>eudicotyledons</taxon>
        <taxon>Gunneridae</taxon>
        <taxon>Pentapetalae</taxon>
        <taxon>rosids</taxon>
        <taxon>fabids</taxon>
        <taxon>Malpighiales</taxon>
        <taxon>Salicaceae</taxon>
        <taxon>Saliceae</taxon>
        <taxon>Salix</taxon>
    </lineage>
</organism>
<sequence>MAFYGQYQQRYQKPGYQGNKQIFTSTGRGFQAQQSKDQNLGYSPKAASNQFPVKCEFTNIDFFVKERQTGQIVIAGRRKGDLYMISNSPELYFSHRFKPGSTTIWHQRLGHPQFSTLQLLKNKGMIDVTGNTKLEQTCDSCQLGKLSRLPFSHSKHFSSETESQTSTPPCSNPISVIPLLISDFSTLTDPSSHQHDNQQPRTPPISNTSVPEQSLNIPHNNFENSLPSEHS</sequence>
<dbReference type="InterPro" id="IPR025724">
    <property type="entry name" value="GAG-pre-integrase_dom"/>
</dbReference>
<feature type="region of interest" description="Disordered" evidence="1">
    <location>
        <begin position="187"/>
        <end position="231"/>
    </location>
</feature>
<accession>A0A835MSR7</accession>
<protein>
    <recommendedName>
        <fullName evidence="2">GAG-pre-integrase domain-containing protein</fullName>
    </recommendedName>
</protein>
<dbReference type="OrthoDB" id="1937754at2759"/>
<gene>
    <name evidence="3" type="ORF">SADUNF_Sadunf11G0008300</name>
</gene>
<feature type="domain" description="GAG-pre-integrase" evidence="2">
    <location>
        <begin position="82"/>
        <end position="145"/>
    </location>
</feature>
<evidence type="ECO:0000259" key="2">
    <source>
        <dbReference type="Pfam" id="PF13976"/>
    </source>
</evidence>
<dbReference type="Proteomes" id="UP000657918">
    <property type="component" value="Chromosome 11"/>
</dbReference>
<feature type="compositionally biased region" description="Polar residues" evidence="1">
    <location>
        <begin position="199"/>
        <end position="231"/>
    </location>
</feature>
<evidence type="ECO:0000256" key="1">
    <source>
        <dbReference type="SAM" id="MobiDB-lite"/>
    </source>
</evidence>
<comment type="caution">
    <text evidence="3">The sequence shown here is derived from an EMBL/GenBank/DDBJ whole genome shotgun (WGS) entry which is preliminary data.</text>
</comment>
<name>A0A835MSR7_9ROSI</name>